<proteinExistence type="predicted"/>
<evidence type="ECO:0000313" key="1">
    <source>
        <dbReference type="EMBL" id="AMB85040.1"/>
    </source>
</evidence>
<organism evidence="1 2">
    <name type="scientific">Pseudomonas agarici</name>
    <dbReference type="NCBI Taxonomy" id="46677"/>
    <lineage>
        <taxon>Bacteria</taxon>
        <taxon>Pseudomonadati</taxon>
        <taxon>Pseudomonadota</taxon>
        <taxon>Gammaproteobacteria</taxon>
        <taxon>Pseudomonadales</taxon>
        <taxon>Pseudomonadaceae</taxon>
        <taxon>Pseudomonas</taxon>
    </lineage>
</organism>
<gene>
    <name evidence="1" type="ORF">AWM79_06835</name>
</gene>
<dbReference type="STRING" id="46677.AWM79_06835"/>
<dbReference type="EMBL" id="CP014135">
    <property type="protein sequence ID" value="AMB85040.1"/>
    <property type="molecule type" value="Genomic_DNA"/>
</dbReference>
<dbReference type="AlphaFoldDB" id="A0A0X1SZ31"/>
<dbReference type="KEGG" id="pagb:AWM79_06835"/>
<evidence type="ECO:0000313" key="2">
    <source>
        <dbReference type="Proteomes" id="UP000063229"/>
    </source>
</evidence>
<reference evidence="1 2" key="1">
    <citation type="submission" date="2016-01" db="EMBL/GenBank/DDBJ databases">
        <authorList>
            <person name="McClelland M."/>
            <person name="Jain A."/>
            <person name="Saraogi P."/>
            <person name="Mendelson R."/>
            <person name="Westerman R."/>
            <person name="SanMiguel P."/>
            <person name="Csonka L."/>
        </authorList>
    </citation>
    <scope>NUCLEOTIDE SEQUENCE [LARGE SCALE GENOMIC DNA]</scope>
    <source>
        <strain evidence="1 2">NCPPB 2472</strain>
    </source>
</reference>
<keyword evidence="2" id="KW-1185">Reference proteome</keyword>
<protein>
    <submittedName>
        <fullName evidence="1">Uncharacterized protein</fullName>
    </submittedName>
</protein>
<dbReference type="Proteomes" id="UP000063229">
    <property type="component" value="Chromosome"/>
</dbReference>
<accession>A0A0X1SZ31</accession>
<sequence>MKCLVHWSPWPVSKAKSRFLGGILCSLTIIGIGLAQSSIANLHRSQQPAAKTGKILRFSGYQTAYL</sequence>
<name>A0A0X1SZ31_PSEAA</name>